<accession>A0A317DFA0</accession>
<reference evidence="1 2" key="1">
    <citation type="submission" date="2018-05" db="EMBL/GenBank/DDBJ databases">
        <title>Micromonosporas from Atacama Desert.</title>
        <authorList>
            <person name="Carro L."/>
            <person name="Golinska P."/>
            <person name="Klenk H.-P."/>
            <person name="Goodfellow M."/>
        </authorList>
    </citation>
    <scope>NUCLEOTIDE SEQUENCE [LARGE SCALE GENOMIC DNA]</scope>
    <source>
        <strain evidence="1 2">4G51</strain>
    </source>
</reference>
<protein>
    <submittedName>
        <fullName evidence="1">Uncharacterized protein</fullName>
    </submittedName>
</protein>
<comment type="caution">
    <text evidence="1">The sequence shown here is derived from an EMBL/GenBank/DDBJ whole genome shotgun (WGS) entry which is preliminary data.</text>
</comment>
<name>A0A317DFA0_9ACTN</name>
<organism evidence="1 2">
    <name type="scientific">Micromonospora sicca</name>
    <dbReference type="NCBI Taxonomy" id="2202420"/>
    <lineage>
        <taxon>Bacteria</taxon>
        <taxon>Bacillati</taxon>
        <taxon>Actinomycetota</taxon>
        <taxon>Actinomycetes</taxon>
        <taxon>Micromonosporales</taxon>
        <taxon>Micromonosporaceae</taxon>
        <taxon>Micromonospora</taxon>
    </lineage>
</organism>
<sequence>MAWSPPSSPSESPVFEQAIRSLKERVDQLHRAGVLVVLDTNVYLQYPQELHESRQRPWPARYR</sequence>
<evidence type="ECO:0000313" key="1">
    <source>
        <dbReference type="EMBL" id="PWR13391.1"/>
    </source>
</evidence>
<gene>
    <name evidence="1" type="ORF">DKT69_20950</name>
</gene>
<dbReference type="Proteomes" id="UP000246050">
    <property type="component" value="Unassembled WGS sequence"/>
</dbReference>
<dbReference type="EMBL" id="QGKS01000264">
    <property type="protein sequence ID" value="PWR13391.1"/>
    <property type="molecule type" value="Genomic_DNA"/>
</dbReference>
<dbReference type="AlphaFoldDB" id="A0A317DFA0"/>
<dbReference type="RefSeq" id="WP_109803224.1">
    <property type="nucleotide sequence ID" value="NZ_QGKS01000264.1"/>
</dbReference>
<evidence type="ECO:0000313" key="2">
    <source>
        <dbReference type="Proteomes" id="UP000246050"/>
    </source>
</evidence>
<proteinExistence type="predicted"/>